<protein>
    <recommendedName>
        <fullName evidence="3">Pup--protein ligase</fullName>
    </recommendedName>
</protein>
<dbReference type="Pfam" id="PF03136">
    <property type="entry name" value="Pup_ligase"/>
    <property type="match status" value="1"/>
</dbReference>
<dbReference type="AlphaFoldDB" id="A0A1G2KV77"/>
<evidence type="ECO:0000313" key="2">
    <source>
        <dbReference type="Proteomes" id="UP000177811"/>
    </source>
</evidence>
<dbReference type="GO" id="GO:0010498">
    <property type="term" value="P:proteasomal protein catabolic process"/>
    <property type="evidence" value="ECO:0007669"/>
    <property type="project" value="InterPro"/>
</dbReference>
<dbReference type="GO" id="GO:0070490">
    <property type="term" value="P:protein pupylation"/>
    <property type="evidence" value="ECO:0007669"/>
    <property type="project" value="TreeGrafter"/>
</dbReference>
<evidence type="ECO:0008006" key="3">
    <source>
        <dbReference type="Google" id="ProtNLM"/>
    </source>
</evidence>
<dbReference type="GO" id="GO:0019941">
    <property type="term" value="P:modification-dependent protein catabolic process"/>
    <property type="evidence" value="ECO:0007669"/>
    <property type="project" value="InterPro"/>
</dbReference>
<accession>A0A1G2KV77</accession>
<gene>
    <name evidence="1" type="ORF">A3C16_01410</name>
</gene>
<dbReference type="InterPro" id="IPR004347">
    <property type="entry name" value="Pup_ligase/deamidase"/>
</dbReference>
<comment type="caution">
    <text evidence="1">The sequence shown here is derived from an EMBL/GenBank/DDBJ whole genome shotgun (WGS) entry which is preliminary data.</text>
</comment>
<dbReference type="GO" id="GO:0005524">
    <property type="term" value="F:ATP binding"/>
    <property type="evidence" value="ECO:0007669"/>
    <property type="project" value="TreeGrafter"/>
</dbReference>
<evidence type="ECO:0000313" key="1">
    <source>
        <dbReference type="EMBL" id="OHA03316.1"/>
    </source>
</evidence>
<dbReference type="PANTHER" id="PTHR42307">
    <property type="entry name" value="PUP DEAMIDASE/DEPUPYLASE"/>
    <property type="match status" value="1"/>
</dbReference>
<proteinExistence type="predicted"/>
<sequence>MNVRMRQRIMGIETEYGAALRYPNGKFSPGSPTVDILQHFKRQRGREFVELLPFNSLDLCFWLGATGAKLYVDGDHMEHASPECRTARDVAVYDRVGDSILARIVASYERAEHFRKRFKKGSRTHVTKNNSDFMRETACPERDVHTFGSHENYLTEARFFGLETRNVSDAVLFRHRIAPFLASRVVLHGAGGMTYRPRIGWTYVLSQRALTIERVAGTGTTAYRPMIPVISRDPGQSASGTGRLHLIFGDSNMSPWSVYLRFGATHLVLRALEERGDHGVVPDLVDPIHALKCFTLDPQLCERAETTEGARYTALEIQSEYLNLVSHLTMSSEERAVFEYWQSVVSRMRHDPEELSGELDWVIKLYALKASMKKRRYSFSDERARMFDLLYSDIREEGIYSRLEKGGVVKKFFKEGEIERAIKMPPEKTRARLRAQFLRNLYEECKGDPDPFQLAGPMDWHILGYDLCIRDPFTSDISRVRRYFKK</sequence>
<organism evidence="1 2">
    <name type="scientific">Candidatus Sungbacteria bacterium RIFCSPHIGHO2_02_FULL_51_29</name>
    <dbReference type="NCBI Taxonomy" id="1802273"/>
    <lineage>
        <taxon>Bacteria</taxon>
        <taxon>Candidatus Sungiibacteriota</taxon>
    </lineage>
</organism>
<reference evidence="1 2" key="1">
    <citation type="journal article" date="2016" name="Nat. Commun.">
        <title>Thousands of microbial genomes shed light on interconnected biogeochemical processes in an aquifer system.</title>
        <authorList>
            <person name="Anantharaman K."/>
            <person name="Brown C.T."/>
            <person name="Hug L.A."/>
            <person name="Sharon I."/>
            <person name="Castelle C.J."/>
            <person name="Probst A.J."/>
            <person name="Thomas B.C."/>
            <person name="Singh A."/>
            <person name="Wilkins M.J."/>
            <person name="Karaoz U."/>
            <person name="Brodie E.L."/>
            <person name="Williams K.H."/>
            <person name="Hubbard S.S."/>
            <person name="Banfield J.F."/>
        </authorList>
    </citation>
    <scope>NUCLEOTIDE SEQUENCE [LARGE SCALE GENOMIC DNA]</scope>
</reference>
<name>A0A1G2KV77_9BACT</name>
<dbReference type="Proteomes" id="UP000177811">
    <property type="component" value="Unassembled WGS sequence"/>
</dbReference>
<dbReference type="EMBL" id="MHQL01000017">
    <property type="protein sequence ID" value="OHA03316.1"/>
    <property type="molecule type" value="Genomic_DNA"/>
</dbReference>
<dbReference type="PANTHER" id="PTHR42307:SF2">
    <property type="entry name" value="PUP DEAMIDASE_DEPUPYLASE"/>
    <property type="match status" value="1"/>
</dbReference>